<dbReference type="Proteomes" id="UP000182241">
    <property type="component" value="Unassembled WGS sequence"/>
</dbReference>
<dbReference type="EMBL" id="FNSA01000003">
    <property type="protein sequence ID" value="SEC81752.1"/>
    <property type="molecule type" value="Genomic_DNA"/>
</dbReference>
<sequence>MTDMARAHAGDLRVLHSSVDRVAEAVGRAQLDEIASAVASGTLDGEITFDMRDVHWSSLDETPTPYGTFVAHVLLHRHRLTSDRGAMAATCARIVTTPRLGEPPAWAEVAPIALSHPDAVVAGAAAAVEISTAACDRQELLEKVASEHRSSPLLPAALLFVESAVLAHDGVGEAVRNAP</sequence>
<dbReference type="RefSeq" id="WP_068742751.1">
    <property type="nucleotide sequence ID" value="NZ_LR134450.1"/>
</dbReference>
<dbReference type="AlphaFoldDB" id="A0A1H4VKU0"/>
<accession>A0A1H4VKU0</accession>
<organism evidence="1 2">
    <name type="scientific">Tsukamurella tyrosinosolvens</name>
    <dbReference type="NCBI Taxonomy" id="57704"/>
    <lineage>
        <taxon>Bacteria</taxon>
        <taxon>Bacillati</taxon>
        <taxon>Actinomycetota</taxon>
        <taxon>Actinomycetes</taxon>
        <taxon>Mycobacteriales</taxon>
        <taxon>Tsukamurellaceae</taxon>
        <taxon>Tsukamurella</taxon>
    </lineage>
</organism>
<protein>
    <submittedName>
        <fullName evidence="1">Uncharacterized protein</fullName>
    </submittedName>
</protein>
<reference evidence="2" key="1">
    <citation type="submission" date="2016-10" db="EMBL/GenBank/DDBJ databases">
        <authorList>
            <person name="Varghese N."/>
            <person name="Submissions S."/>
        </authorList>
    </citation>
    <scope>NUCLEOTIDE SEQUENCE [LARGE SCALE GENOMIC DNA]</scope>
    <source>
        <strain evidence="2">DSM 44234</strain>
    </source>
</reference>
<evidence type="ECO:0000313" key="2">
    <source>
        <dbReference type="Proteomes" id="UP000182241"/>
    </source>
</evidence>
<name>A0A1H4VKU0_TSUTY</name>
<keyword evidence="2" id="KW-1185">Reference proteome</keyword>
<evidence type="ECO:0000313" key="1">
    <source>
        <dbReference type="EMBL" id="SEC81752.1"/>
    </source>
</evidence>
<proteinExistence type="predicted"/>
<gene>
    <name evidence="1" type="ORF">SAMN04489793_3264</name>
</gene>